<comment type="caution">
    <text evidence="2">The sequence shown here is derived from an EMBL/GenBank/DDBJ whole genome shotgun (WGS) entry which is preliminary data.</text>
</comment>
<dbReference type="Gene3D" id="3.40.630.30">
    <property type="match status" value="1"/>
</dbReference>
<organism evidence="2 3">
    <name type="scientific">Alteromonas halophila</name>
    <dbReference type="NCBI Taxonomy" id="516698"/>
    <lineage>
        <taxon>Bacteria</taxon>
        <taxon>Pseudomonadati</taxon>
        <taxon>Pseudomonadota</taxon>
        <taxon>Gammaproteobacteria</taxon>
        <taxon>Alteromonadales</taxon>
        <taxon>Alteromonadaceae</taxon>
        <taxon>Alteromonas/Salinimonas group</taxon>
        <taxon>Alteromonas</taxon>
    </lineage>
</organism>
<gene>
    <name evidence="2" type="ORF">GCM10007391_11410</name>
</gene>
<dbReference type="Pfam" id="PF13302">
    <property type="entry name" value="Acetyltransf_3"/>
    <property type="match status" value="1"/>
</dbReference>
<dbReference type="GO" id="GO:0016747">
    <property type="term" value="F:acyltransferase activity, transferring groups other than amino-acyl groups"/>
    <property type="evidence" value="ECO:0007669"/>
    <property type="project" value="InterPro"/>
</dbReference>
<sequence>MKSPVIDTPRLILRGLVEDDADWVHTLNHDPLWLRYIGDRGVASLGDAHDYIARSQQQMHEWGFSILAIIDRQSERPVGMCGLLRRPYFEVPELGFALLPEGRGKGIGQEAARYVVNYAKYTLGFHQVLASVNPANASSIKLLENTGFIRLGQLFAPQLSGQLLYALSD</sequence>
<dbReference type="AlphaFoldDB" id="A0A918JGY5"/>
<dbReference type="InterPro" id="IPR016181">
    <property type="entry name" value="Acyl_CoA_acyltransferase"/>
</dbReference>
<dbReference type="CDD" id="cd04301">
    <property type="entry name" value="NAT_SF"/>
    <property type="match status" value="1"/>
</dbReference>
<evidence type="ECO:0000313" key="3">
    <source>
        <dbReference type="Proteomes" id="UP000631300"/>
    </source>
</evidence>
<protein>
    <submittedName>
        <fullName evidence="2">N-acetyltransferase GCN5</fullName>
    </submittedName>
</protein>
<dbReference type="InterPro" id="IPR000182">
    <property type="entry name" value="GNAT_dom"/>
</dbReference>
<name>A0A918JGY5_9ALTE</name>
<dbReference type="InterPro" id="IPR051531">
    <property type="entry name" value="N-acetyltransferase"/>
</dbReference>
<reference evidence="2" key="1">
    <citation type="journal article" date="2014" name="Int. J. Syst. Evol. Microbiol.">
        <title>Complete genome sequence of Corynebacterium casei LMG S-19264T (=DSM 44701T), isolated from a smear-ripened cheese.</title>
        <authorList>
            <consortium name="US DOE Joint Genome Institute (JGI-PGF)"/>
            <person name="Walter F."/>
            <person name="Albersmeier A."/>
            <person name="Kalinowski J."/>
            <person name="Ruckert C."/>
        </authorList>
    </citation>
    <scope>NUCLEOTIDE SEQUENCE</scope>
    <source>
        <strain evidence="2">KCTC 22164</strain>
    </source>
</reference>
<dbReference type="SUPFAM" id="SSF55729">
    <property type="entry name" value="Acyl-CoA N-acyltransferases (Nat)"/>
    <property type="match status" value="1"/>
</dbReference>
<dbReference type="Proteomes" id="UP000631300">
    <property type="component" value="Unassembled WGS sequence"/>
</dbReference>
<accession>A0A918JGY5</accession>
<dbReference type="PANTHER" id="PTHR43792:SF1">
    <property type="entry name" value="N-ACETYLTRANSFERASE DOMAIN-CONTAINING PROTEIN"/>
    <property type="match status" value="1"/>
</dbReference>
<reference evidence="2" key="2">
    <citation type="submission" date="2020-09" db="EMBL/GenBank/DDBJ databases">
        <authorList>
            <person name="Sun Q."/>
            <person name="Kim S."/>
        </authorList>
    </citation>
    <scope>NUCLEOTIDE SEQUENCE</scope>
    <source>
        <strain evidence="2">KCTC 22164</strain>
    </source>
</reference>
<dbReference type="PROSITE" id="PS51186">
    <property type="entry name" value="GNAT"/>
    <property type="match status" value="1"/>
</dbReference>
<dbReference type="RefSeq" id="WP_189404260.1">
    <property type="nucleotide sequence ID" value="NZ_BMXP01000002.1"/>
</dbReference>
<keyword evidence="3" id="KW-1185">Reference proteome</keyword>
<evidence type="ECO:0000259" key="1">
    <source>
        <dbReference type="PROSITE" id="PS51186"/>
    </source>
</evidence>
<feature type="domain" description="N-acetyltransferase" evidence="1">
    <location>
        <begin position="11"/>
        <end position="169"/>
    </location>
</feature>
<evidence type="ECO:0000313" key="2">
    <source>
        <dbReference type="EMBL" id="GGW80262.1"/>
    </source>
</evidence>
<proteinExistence type="predicted"/>
<dbReference type="EMBL" id="BMXP01000002">
    <property type="protein sequence ID" value="GGW80262.1"/>
    <property type="molecule type" value="Genomic_DNA"/>
</dbReference>
<dbReference type="PANTHER" id="PTHR43792">
    <property type="entry name" value="GNAT FAMILY, PUTATIVE (AFU_ORTHOLOGUE AFUA_3G00765)-RELATED-RELATED"/>
    <property type="match status" value="1"/>
</dbReference>